<reference evidence="2" key="2">
    <citation type="submission" date="2015-01" db="EMBL/GenBank/DDBJ databases">
        <title>Evolutionary Origins and Diversification of the Mycorrhizal Mutualists.</title>
        <authorList>
            <consortium name="DOE Joint Genome Institute"/>
            <consortium name="Mycorrhizal Genomics Consortium"/>
            <person name="Kohler A."/>
            <person name="Kuo A."/>
            <person name="Nagy L.G."/>
            <person name="Floudas D."/>
            <person name="Copeland A."/>
            <person name="Barry K.W."/>
            <person name="Cichocki N."/>
            <person name="Veneault-Fourrey C."/>
            <person name="LaButti K."/>
            <person name="Lindquist E.A."/>
            <person name="Lipzen A."/>
            <person name="Lundell T."/>
            <person name="Morin E."/>
            <person name="Murat C."/>
            <person name="Riley R."/>
            <person name="Ohm R."/>
            <person name="Sun H."/>
            <person name="Tunlid A."/>
            <person name="Henrissat B."/>
            <person name="Grigoriev I.V."/>
            <person name="Hibbett D.S."/>
            <person name="Martin F."/>
        </authorList>
    </citation>
    <scope>NUCLEOTIDE SEQUENCE [LARGE SCALE GENOMIC DNA]</scope>
    <source>
        <strain evidence="2">UH-Slu-Lm8-n1</strain>
    </source>
</reference>
<sequence length="176" mass="18946">MAILGRYWYAFCRDIRQSHPEMRFLSCEWTLSKKFGHDGMANGQSLVGKATQASCLSADVVVAQDMEIGAPHALDTSVGNALVRDQFVRHLFTGSCVSAGSSGGEGSAYLAIARGFSEVSSLMKYMLGILSSSCAKTTDHFVVEDYSQCSQCECCTNGFTMAKCNGQCIGTALSRF</sequence>
<dbReference type="InParanoid" id="A0A0D0AJH7"/>
<dbReference type="OrthoDB" id="2693157at2759"/>
<reference evidence="1 2" key="1">
    <citation type="submission" date="2014-04" db="EMBL/GenBank/DDBJ databases">
        <authorList>
            <consortium name="DOE Joint Genome Institute"/>
            <person name="Kuo A."/>
            <person name="Ruytinx J."/>
            <person name="Rineau F."/>
            <person name="Colpaert J."/>
            <person name="Kohler A."/>
            <person name="Nagy L.G."/>
            <person name="Floudas D."/>
            <person name="Copeland A."/>
            <person name="Barry K.W."/>
            <person name="Cichocki N."/>
            <person name="Veneault-Fourrey C."/>
            <person name="LaButti K."/>
            <person name="Lindquist E.A."/>
            <person name="Lipzen A."/>
            <person name="Lundell T."/>
            <person name="Morin E."/>
            <person name="Murat C."/>
            <person name="Sun H."/>
            <person name="Tunlid A."/>
            <person name="Henrissat B."/>
            <person name="Grigoriev I.V."/>
            <person name="Hibbett D.S."/>
            <person name="Martin F."/>
            <person name="Nordberg H.P."/>
            <person name="Cantor M.N."/>
            <person name="Hua S.X."/>
        </authorList>
    </citation>
    <scope>NUCLEOTIDE SEQUENCE [LARGE SCALE GENOMIC DNA]</scope>
    <source>
        <strain evidence="1 2">UH-Slu-Lm8-n1</strain>
    </source>
</reference>
<gene>
    <name evidence="1" type="ORF">CY34DRAFT_172497</name>
</gene>
<accession>A0A0D0AJH7</accession>
<evidence type="ECO:0000313" key="2">
    <source>
        <dbReference type="Proteomes" id="UP000054485"/>
    </source>
</evidence>
<keyword evidence="2" id="KW-1185">Reference proteome</keyword>
<protein>
    <submittedName>
        <fullName evidence="1">Uncharacterized protein</fullName>
    </submittedName>
</protein>
<dbReference type="Proteomes" id="UP000054485">
    <property type="component" value="Unassembled WGS sequence"/>
</dbReference>
<evidence type="ECO:0000313" key="1">
    <source>
        <dbReference type="EMBL" id="KIK41981.1"/>
    </source>
</evidence>
<dbReference type="AlphaFoldDB" id="A0A0D0AJH7"/>
<proteinExistence type="predicted"/>
<dbReference type="EMBL" id="KN835251">
    <property type="protein sequence ID" value="KIK41981.1"/>
    <property type="molecule type" value="Genomic_DNA"/>
</dbReference>
<name>A0A0D0AJH7_9AGAM</name>
<dbReference type="HOGENOM" id="CLU_1526151_0_0_1"/>
<organism evidence="1 2">
    <name type="scientific">Suillus luteus UH-Slu-Lm8-n1</name>
    <dbReference type="NCBI Taxonomy" id="930992"/>
    <lineage>
        <taxon>Eukaryota</taxon>
        <taxon>Fungi</taxon>
        <taxon>Dikarya</taxon>
        <taxon>Basidiomycota</taxon>
        <taxon>Agaricomycotina</taxon>
        <taxon>Agaricomycetes</taxon>
        <taxon>Agaricomycetidae</taxon>
        <taxon>Boletales</taxon>
        <taxon>Suillineae</taxon>
        <taxon>Suillaceae</taxon>
        <taxon>Suillus</taxon>
    </lineage>
</organism>